<evidence type="ECO:0000256" key="4">
    <source>
        <dbReference type="ARBA" id="ARBA00022833"/>
    </source>
</evidence>
<sequence length="165" mass="18033">MNKKVGVSHEEMALPYYKFFTRPLAEVPAEKLAVLAGGPSPVRAVPFADRNLFLKGEDQDYCQTGYGVAEDGTAHGQSMVCAIGEGGCPAAMTHVWAPYKNGILFRSLFWIGYALVEGAYRKILPEGARVPDLVPKGLFAHNIKEFTNLAAILPELYQEFGSQPL</sequence>
<comment type="similarity">
    <text evidence="5">Belongs to the DAPG/phloretin hydrolase family.</text>
</comment>
<name>A0A921LMZ2_9FIRM</name>
<evidence type="ECO:0000259" key="6">
    <source>
        <dbReference type="Pfam" id="PF18089"/>
    </source>
</evidence>
<dbReference type="GO" id="GO:0016787">
    <property type="term" value="F:hydrolase activity"/>
    <property type="evidence" value="ECO:0007669"/>
    <property type="project" value="UniProtKB-KW"/>
</dbReference>
<evidence type="ECO:0000313" key="7">
    <source>
        <dbReference type="EMBL" id="HJG27474.1"/>
    </source>
</evidence>
<reference evidence="7" key="2">
    <citation type="submission" date="2021-09" db="EMBL/GenBank/DDBJ databases">
        <authorList>
            <person name="Gilroy R."/>
        </authorList>
    </citation>
    <scope>NUCLEOTIDE SEQUENCE</scope>
    <source>
        <strain evidence="7">ChiBcec21-2208</strain>
    </source>
</reference>
<reference evidence="7" key="1">
    <citation type="journal article" date="2021" name="PeerJ">
        <title>Extensive microbial diversity within the chicken gut microbiome revealed by metagenomics and culture.</title>
        <authorList>
            <person name="Gilroy R."/>
            <person name="Ravi A."/>
            <person name="Getino M."/>
            <person name="Pursley I."/>
            <person name="Horton D.L."/>
            <person name="Alikhan N.F."/>
            <person name="Baker D."/>
            <person name="Gharbi K."/>
            <person name="Hall N."/>
            <person name="Watson M."/>
            <person name="Adriaenssens E.M."/>
            <person name="Foster-Nyarko E."/>
            <person name="Jarju S."/>
            <person name="Secka A."/>
            <person name="Antonio M."/>
            <person name="Oren A."/>
            <person name="Chaudhuri R.R."/>
            <person name="La Ragione R."/>
            <person name="Hildebrand F."/>
            <person name="Pallen M.J."/>
        </authorList>
    </citation>
    <scope>NUCLEOTIDE SEQUENCE</scope>
    <source>
        <strain evidence="7">ChiBcec21-2208</strain>
    </source>
</reference>
<evidence type="ECO:0000256" key="2">
    <source>
        <dbReference type="ARBA" id="ARBA00022723"/>
    </source>
</evidence>
<feature type="domain" description="DAPG hydrolase PhiG" evidence="6">
    <location>
        <begin position="89"/>
        <end position="158"/>
    </location>
</feature>
<dbReference type="InterPro" id="IPR041526">
    <property type="entry name" value="DAPG_hydrolase"/>
</dbReference>
<dbReference type="EMBL" id="DYVE01000063">
    <property type="protein sequence ID" value="HJG27474.1"/>
    <property type="molecule type" value="Genomic_DNA"/>
</dbReference>
<keyword evidence="4" id="KW-0862">Zinc</keyword>
<proteinExistence type="inferred from homology"/>
<dbReference type="GO" id="GO:0046872">
    <property type="term" value="F:metal ion binding"/>
    <property type="evidence" value="ECO:0007669"/>
    <property type="project" value="UniProtKB-KW"/>
</dbReference>
<dbReference type="Pfam" id="PF18089">
    <property type="entry name" value="DAPG_hydrolase"/>
    <property type="match status" value="1"/>
</dbReference>
<organism evidence="7 8">
    <name type="scientific">Subdoligranulum variabile</name>
    <dbReference type="NCBI Taxonomy" id="214851"/>
    <lineage>
        <taxon>Bacteria</taxon>
        <taxon>Bacillati</taxon>
        <taxon>Bacillota</taxon>
        <taxon>Clostridia</taxon>
        <taxon>Eubacteriales</taxon>
        <taxon>Oscillospiraceae</taxon>
        <taxon>Subdoligranulum</taxon>
    </lineage>
</organism>
<dbReference type="Proteomes" id="UP000782880">
    <property type="component" value="Unassembled WGS sequence"/>
</dbReference>
<protein>
    <recommendedName>
        <fullName evidence="6">DAPG hydrolase PhiG domain-containing protein</fullName>
    </recommendedName>
</protein>
<dbReference type="AlphaFoldDB" id="A0A921LMZ2"/>
<gene>
    <name evidence="7" type="ORF">K8V20_02340</name>
</gene>
<evidence type="ECO:0000256" key="5">
    <source>
        <dbReference type="ARBA" id="ARBA00023459"/>
    </source>
</evidence>
<keyword evidence="2" id="KW-0479">Metal-binding</keyword>
<evidence type="ECO:0000256" key="3">
    <source>
        <dbReference type="ARBA" id="ARBA00022801"/>
    </source>
</evidence>
<evidence type="ECO:0000313" key="8">
    <source>
        <dbReference type="Proteomes" id="UP000782880"/>
    </source>
</evidence>
<accession>A0A921LMZ2</accession>
<keyword evidence="3" id="KW-0378">Hydrolase</keyword>
<evidence type="ECO:0000256" key="1">
    <source>
        <dbReference type="ARBA" id="ARBA00001947"/>
    </source>
</evidence>
<comment type="caution">
    <text evidence="7">The sequence shown here is derived from an EMBL/GenBank/DDBJ whole genome shotgun (WGS) entry which is preliminary data.</text>
</comment>
<comment type="cofactor">
    <cofactor evidence="1">
        <name>Zn(2+)</name>
        <dbReference type="ChEBI" id="CHEBI:29105"/>
    </cofactor>
</comment>